<reference evidence="3" key="1">
    <citation type="journal article" date="2016" name="Nat. Commun.">
        <title>The channel catfish genome sequence provides insights into the evolution of scale formation in teleosts.</title>
        <authorList>
            <person name="Liu Z."/>
            <person name="Liu S."/>
            <person name="Yao J."/>
            <person name="Bao L."/>
            <person name="Zhang J."/>
            <person name="Li Y."/>
            <person name="Jiang C."/>
            <person name="Sun L."/>
            <person name="Wang R."/>
            <person name="Zhang Y."/>
            <person name="Zhou T."/>
            <person name="Zeng Q."/>
            <person name="Fu Q."/>
            <person name="Gao S."/>
            <person name="Li N."/>
            <person name="Koren S."/>
            <person name="Jiang Y."/>
            <person name="Zimin A."/>
            <person name="Xu P."/>
            <person name="Phillippy A.M."/>
            <person name="Geng X."/>
            <person name="Song L."/>
            <person name="Sun F."/>
            <person name="Li C."/>
            <person name="Wang X."/>
            <person name="Chen A."/>
            <person name="Jin Y."/>
            <person name="Yuan Z."/>
            <person name="Yang Y."/>
            <person name="Tan S."/>
            <person name="Peatman E."/>
            <person name="Lu J."/>
            <person name="Qin Z."/>
            <person name="Dunham R."/>
            <person name="Li Z."/>
            <person name="Sonstegard T."/>
            <person name="Feng J."/>
            <person name="Danzmann R.G."/>
            <person name="Schroeder S."/>
            <person name="Scheffler B."/>
            <person name="Duke M.V."/>
            <person name="Ballard L."/>
            <person name="Kucuktas H."/>
            <person name="Kaltenboeck L."/>
            <person name="Liu H."/>
            <person name="Armbruster J."/>
            <person name="Xie Y."/>
            <person name="Kirby M.L."/>
            <person name="Tian Y."/>
            <person name="Flanagan M.E."/>
            <person name="Mu W."/>
            <person name="Waldbieser G.C."/>
        </authorList>
    </citation>
    <scope>NUCLEOTIDE SEQUENCE [LARGE SCALE GENOMIC DNA]</scope>
    <source>
        <strain evidence="3">SDA103</strain>
    </source>
</reference>
<dbReference type="PROSITE" id="PS01010">
    <property type="entry name" value="CRISP_2"/>
    <property type="match status" value="1"/>
</dbReference>
<accession>A0A2D0SJ16</accession>
<feature type="chain" id="PRO_5012519582" evidence="1">
    <location>
        <begin position="22"/>
        <end position="245"/>
    </location>
</feature>
<dbReference type="KEGG" id="ipu:108275981"/>
<keyword evidence="1" id="KW-0732">Signal</keyword>
<proteinExistence type="predicted"/>
<gene>
    <name evidence="4" type="primary">LOC108275981</name>
</gene>
<dbReference type="AlphaFoldDB" id="A0A2D0SJ16"/>
<reference evidence="4" key="2">
    <citation type="submission" date="2025-08" db="UniProtKB">
        <authorList>
            <consortium name="RefSeq"/>
        </authorList>
    </citation>
    <scope>IDENTIFICATION</scope>
    <source>
        <tissue evidence="4">Blood</tissue>
    </source>
</reference>
<dbReference type="PRINTS" id="PR00837">
    <property type="entry name" value="V5TPXLIKE"/>
</dbReference>
<keyword evidence="3" id="KW-1185">Reference proteome</keyword>
<dbReference type="GO" id="GO:0005576">
    <property type="term" value="C:extracellular region"/>
    <property type="evidence" value="ECO:0007669"/>
    <property type="project" value="InterPro"/>
</dbReference>
<dbReference type="InterPro" id="IPR035940">
    <property type="entry name" value="CAP_sf"/>
</dbReference>
<evidence type="ECO:0000313" key="4">
    <source>
        <dbReference type="RefSeq" id="XP_017342694.1"/>
    </source>
</evidence>
<dbReference type="Pfam" id="PF00188">
    <property type="entry name" value="CAP"/>
    <property type="match status" value="1"/>
</dbReference>
<dbReference type="InterPro" id="IPR001283">
    <property type="entry name" value="CRISP-related"/>
</dbReference>
<dbReference type="SUPFAM" id="SSF55797">
    <property type="entry name" value="PR-1-like"/>
    <property type="match status" value="1"/>
</dbReference>
<sequence>MIWKTALLYAQFWLALALVSGQLTVEEKEQILDLHNRYRSMVSPEAADMLHMTWDDGLDSVAQSYADKCIWEHNNEVKYKLGENLFITEGTLSINKSMAEWFHERKNYDYGTNTCMSGMCGHYTQIVWAKSSTIGCASHFCETVQNINFESATILVCNYHPPGNVKGEKPYEVGMPCSKCPLEMNGCVKNTCAQIESTTEETGTDTWSRDTPQTNLEGSSGFTKFSVDTLLLAGLLTGLMVSFIF</sequence>
<evidence type="ECO:0000313" key="3">
    <source>
        <dbReference type="Proteomes" id="UP000221080"/>
    </source>
</evidence>
<evidence type="ECO:0000259" key="2">
    <source>
        <dbReference type="SMART" id="SM00198"/>
    </source>
</evidence>
<name>A0A2D0SJ16_ICTPU</name>
<organism evidence="3 4">
    <name type="scientific">Ictalurus punctatus</name>
    <name type="common">Channel catfish</name>
    <name type="synonym">Silurus punctatus</name>
    <dbReference type="NCBI Taxonomy" id="7998"/>
    <lineage>
        <taxon>Eukaryota</taxon>
        <taxon>Metazoa</taxon>
        <taxon>Chordata</taxon>
        <taxon>Craniata</taxon>
        <taxon>Vertebrata</taxon>
        <taxon>Euteleostomi</taxon>
        <taxon>Actinopterygii</taxon>
        <taxon>Neopterygii</taxon>
        <taxon>Teleostei</taxon>
        <taxon>Ostariophysi</taxon>
        <taxon>Siluriformes</taxon>
        <taxon>Ictaluridae</taxon>
        <taxon>Ictalurus</taxon>
    </lineage>
</organism>
<dbReference type="PROSITE" id="PS01009">
    <property type="entry name" value="CRISP_1"/>
    <property type="match status" value="1"/>
</dbReference>
<dbReference type="GeneID" id="108275981"/>
<dbReference type="OrthoDB" id="337038at2759"/>
<dbReference type="PANTHER" id="PTHR10334">
    <property type="entry name" value="CYSTEINE-RICH SECRETORY PROTEIN-RELATED"/>
    <property type="match status" value="1"/>
</dbReference>
<evidence type="ECO:0000256" key="1">
    <source>
        <dbReference type="SAM" id="SignalP"/>
    </source>
</evidence>
<dbReference type="Gene3D" id="3.40.33.10">
    <property type="entry name" value="CAP"/>
    <property type="match status" value="1"/>
</dbReference>
<protein>
    <submittedName>
        <fullName evidence="4">Peptidase inhibitor 16</fullName>
    </submittedName>
</protein>
<dbReference type="InterPro" id="IPR018244">
    <property type="entry name" value="Allrgn_V5/Tpx1_CS"/>
</dbReference>
<dbReference type="SMART" id="SM00198">
    <property type="entry name" value="SCP"/>
    <property type="match status" value="1"/>
</dbReference>
<dbReference type="RefSeq" id="XP_017342694.1">
    <property type="nucleotide sequence ID" value="XM_017487205.3"/>
</dbReference>
<feature type="domain" description="SCP" evidence="2">
    <location>
        <begin position="26"/>
        <end position="167"/>
    </location>
</feature>
<dbReference type="Proteomes" id="UP000221080">
    <property type="component" value="Chromosome 15"/>
</dbReference>
<dbReference type="InterPro" id="IPR014044">
    <property type="entry name" value="CAP_dom"/>
</dbReference>
<feature type="signal peptide" evidence="1">
    <location>
        <begin position="1"/>
        <end position="21"/>
    </location>
</feature>